<reference evidence="4" key="1">
    <citation type="submission" date="2020-12" db="EMBL/GenBank/DDBJ databases">
        <title>Complete mitochondrial genome of Rhizosolenia setigera (Coscinodiscophyceae, Bacillariophyta).</title>
        <authorList>
            <person name="Yao Y."/>
        </authorList>
    </citation>
    <scope>NUCLEOTIDE SEQUENCE</scope>
    <source>
        <strain evidence="4">CNS00456</strain>
    </source>
</reference>
<dbReference type="AlphaFoldDB" id="A0A8A6KJP1"/>
<dbReference type="GO" id="GO:0005840">
    <property type="term" value="C:ribosome"/>
    <property type="evidence" value="ECO:0007669"/>
    <property type="project" value="UniProtKB-KW"/>
</dbReference>
<dbReference type="InterPro" id="IPR036789">
    <property type="entry name" value="Ribosomal_uL6-like_a/b-dom_sf"/>
</dbReference>
<dbReference type="InterPro" id="IPR000702">
    <property type="entry name" value="Ribosomal_uL6-like"/>
</dbReference>
<evidence type="ECO:0000256" key="3">
    <source>
        <dbReference type="ARBA" id="ARBA00023274"/>
    </source>
</evidence>
<dbReference type="InterPro" id="IPR019906">
    <property type="entry name" value="Ribosomal_uL6_bac-type"/>
</dbReference>
<evidence type="ECO:0000313" key="4">
    <source>
        <dbReference type="EMBL" id="QTI82372.1"/>
    </source>
</evidence>
<protein>
    <submittedName>
        <fullName evidence="4">Ribosomal protein L6</fullName>
    </submittedName>
</protein>
<dbReference type="InterPro" id="IPR002358">
    <property type="entry name" value="Ribosomal_uL6_CS"/>
</dbReference>
<geneLocation type="mitochondrion" evidence="4"/>
<dbReference type="GO" id="GO:1990904">
    <property type="term" value="C:ribonucleoprotein complex"/>
    <property type="evidence" value="ECO:0007669"/>
    <property type="project" value="UniProtKB-KW"/>
</dbReference>
<proteinExistence type="inferred from homology"/>
<comment type="similarity">
    <text evidence="1">Belongs to the universal ribosomal protein uL6 family.</text>
</comment>
<gene>
    <name evidence="4" type="primary">rpl6</name>
</gene>
<dbReference type="GO" id="GO:0006412">
    <property type="term" value="P:translation"/>
    <property type="evidence" value="ECO:0007669"/>
    <property type="project" value="InterPro"/>
</dbReference>
<dbReference type="SUPFAM" id="SSF56053">
    <property type="entry name" value="Ribosomal protein L6"/>
    <property type="match status" value="1"/>
</dbReference>
<dbReference type="EMBL" id="MW392567">
    <property type="protein sequence ID" value="QTI82372.1"/>
    <property type="molecule type" value="Genomic_DNA"/>
</dbReference>
<evidence type="ECO:0000256" key="1">
    <source>
        <dbReference type="ARBA" id="ARBA00009356"/>
    </source>
</evidence>
<dbReference type="PROSITE" id="PS00525">
    <property type="entry name" value="RIBOSOMAL_L6_1"/>
    <property type="match status" value="1"/>
</dbReference>
<keyword evidence="2 4" id="KW-0689">Ribosomal protein</keyword>
<dbReference type="Gene3D" id="3.90.930.12">
    <property type="entry name" value="Ribosomal protein L6, alpha-beta domain"/>
    <property type="match status" value="1"/>
</dbReference>
<dbReference type="PRINTS" id="PR00059">
    <property type="entry name" value="RIBOSOMALL6"/>
</dbReference>
<accession>A0A8A6KJP1</accession>
<dbReference type="GO" id="GO:0003735">
    <property type="term" value="F:structural constituent of ribosome"/>
    <property type="evidence" value="ECO:0007669"/>
    <property type="project" value="InterPro"/>
</dbReference>
<keyword evidence="3" id="KW-0687">Ribonucleoprotein</keyword>
<evidence type="ECO:0000256" key="2">
    <source>
        <dbReference type="ARBA" id="ARBA00022980"/>
    </source>
</evidence>
<name>A0A8A6KJP1_9STRA</name>
<dbReference type="GeneID" id="69240831"/>
<keyword evidence="4" id="KW-0496">Mitochondrion</keyword>
<dbReference type="RefSeq" id="YP_010241684.1">
    <property type="nucleotide sequence ID" value="NC_059919.1"/>
</dbReference>
<dbReference type="GO" id="GO:0019843">
    <property type="term" value="F:rRNA binding"/>
    <property type="evidence" value="ECO:0007669"/>
    <property type="project" value="InterPro"/>
</dbReference>
<organism evidence="4">
    <name type="scientific">Sundstroemia setigera</name>
    <dbReference type="NCBI Taxonomy" id="3005"/>
    <lineage>
        <taxon>Eukaryota</taxon>
        <taxon>Sar</taxon>
        <taxon>Stramenopiles</taxon>
        <taxon>Ochrophyta</taxon>
        <taxon>Bacillariophyta</taxon>
        <taxon>Coscinodiscophyceae</taxon>
        <taxon>Rhizosoleniophycidae</taxon>
        <taxon>Rhizosoleniales</taxon>
        <taxon>Rhizosoleniaceae</taxon>
        <taxon>Sundstroemia</taxon>
    </lineage>
</organism>
<sequence>MNYKLKKINIPLNLKCLYHKKMECLIFFTSKKKKLLKISHTNLLIYKNFLLYNVDLNSRLLITDLKNFLFFKKITLVGLGFKSVLLETTDSNILKLQLGYSHSIYLKLPDNLNIKILKFNILFISSPNLNILNFFVKLLKTFKIPDSYKGKGVVYEYEVINIKEGKKV</sequence>
<dbReference type="PIRSF" id="PIRSF002162">
    <property type="entry name" value="Ribosomal_L6"/>
    <property type="match status" value="1"/>
</dbReference>